<keyword evidence="5 7" id="KW-1133">Transmembrane helix</keyword>
<dbReference type="eggNOG" id="COG0053">
    <property type="taxonomic scope" value="Bacteria"/>
</dbReference>
<dbReference type="HOGENOM" id="CLU_013430_3_3_7"/>
<proteinExistence type="inferred from homology"/>
<comment type="similarity">
    <text evidence="2">Belongs to the cation diffusion facilitator (CDF) transporter (TC 2.A.4) family.</text>
</comment>
<feature type="transmembrane region" description="Helical" evidence="7">
    <location>
        <begin position="45"/>
        <end position="66"/>
    </location>
</feature>
<dbReference type="InterPro" id="IPR036837">
    <property type="entry name" value="Cation_efflux_CTD_sf"/>
</dbReference>
<evidence type="ECO:0000256" key="1">
    <source>
        <dbReference type="ARBA" id="ARBA00004141"/>
    </source>
</evidence>
<dbReference type="Gene3D" id="3.30.70.1350">
    <property type="entry name" value="Cation efflux protein, cytoplasmic domain"/>
    <property type="match status" value="1"/>
</dbReference>
<evidence type="ECO:0000259" key="9">
    <source>
        <dbReference type="Pfam" id="PF16916"/>
    </source>
</evidence>
<dbReference type="Pfam" id="PF16916">
    <property type="entry name" value="ZT_dimer"/>
    <property type="match status" value="1"/>
</dbReference>
<evidence type="ECO:0000313" key="10">
    <source>
        <dbReference type="EMBL" id="ADN08540.1"/>
    </source>
</evidence>
<dbReference type="KEGG" id="sua:Saut_0491"/>
<feature type="transmembrane region" description="Helical" evidence="7">
    <location>
        <begin position="114"/>
        <end position="134"/>
    </location>
</feature>
<organism evidence="10 11">
    <name type="scientific">Sulfurimonas autotrophica (strain ATCC BAA-671 / DSM 16294 / JCM 11897 / OK10)</name>
    <dbReference type="NCBI Taxonomy" id="563040"/>
    <lineage>
        <taxon>Bacteria</taxon>
        <taxon>Pseudomonadati</taxon>
        <taxon>Campylobacterota</taxon>
        <taxon>Epsilonproteobacteria</taxon>
        <taxon>Campylobacterales</taxon>
        <taxon>Sulfurimonadaceae</taxon>
        <taxon>Sulfurimonas</taxon>
    </lineage>
</organism>
<evidence type="ECO:0000256" key="4">
    <source>
        <dbReference type="ARBA" id="ARBA00022692"/>
    </source>
</evidence>
<dbReference type="GO" id="GO:0008324">
    <property type="term" value="F:monoatomic cation transmembrane transporter activity"/>
    <property type="evidence" value="ECO:0007669"/>
    <property type="project" value="InterPro"/>
</dbReference>
<evidence type="ECO:0000256" key="2">
    <source>
        <dbReference type="ARBA" id="ARBA00008114"/>
    </source>
</evidence>
<dbReference type="NCBIfam" id="TIGR01297">
    <property type="entry name" value="CDF"/>
    <property type="match status" value="1"/>
</dbReference>
<keyword evidence="11" id="KW-1185">Reference proteome</keyword>
<dbReference type="InterPro" id="IPR050291">
    <property type="entry name" value="CDF_Transporter"/>
</dbReference>
<dbReference type="Proteomes" id="UP000007803">
    <property type="component" value="Chromosome"/>
</dbReference>
<evidence type="ECO:0000256" key="7">
    <source>
        <dbReference type="SAM" id="Phobius"/>
    </source>
</evidence>
<protein>
    <submittedName>
        <fullName evidence="10">Cation diffusion facilitator family transporter</fullName>
    </submittedName>
</protein>
<keyword evidence="3" id="KW-0813">Transport</keyword>
<comment type="subcellular location">
    <subcellularLocation>
        <location evidence="1">Membrane</location>
        <topology evidence="1">Multi-pass membrane protein</topology>
    </subcellularLocation>
</comment>
<keyword evidence="6 7" id="KW-0472">Membrane</keyword>
<name>E0UP76_SULAO</name>
<feature type="transmembrane region" description="Helical" evidence="7">
    <location>
        <begin position="154"/>
        <end position="175"/>
    </location>
</feature>
<dbReference type="InterPro" id="IPR002524">
    <property type="entry name" value="Cation_efflux"/>
</dbReference>
<evidence type="ECO:0000259" key="8">
    <source>
        <dbReference type="Pfam" id="PF01545"/>
    </source>
</evidence>
<accession>E0UP76</accession>
<dbReference type="AlphaFoldDB" id="E0UP76"/>
<keyword evidence="4 7" id="KW-0812">Transmembrane</keyword>
<dbReference type="PANTHER" id="PTHR43840">
    <property type="entry name" value="MITOCHONDRIAL METAL TRANSPORTER 1-RELATED"/>
    <property type="match status" value="1"/>
</dbReference>
<dbReference type="RefSeq" id="WP_013326296.1">
    <property type="nucleotide sequence ID" value="NC_014506.1"/>
</dbReference>
<feature type="domain" description="Cation efflux protein transmembrane" evidence="8">
    <location>
        <begin position="15"/>
        <end position="206"/>
    </location>
</feature>
<dbReference type="InterPro" id="IPR027470">
    <property type="entry name" value="Cation_efflux_CTD"/>
</dbReference>
<dbReference type="InterPro" id="IPR027469">
    <property type="entry name" value="Cation_efflux_TMD_sf"/>
</dbReference>
<feature type="transmembrane region" description="Helical" evidence="7">
    <location>
        <begin position="82"/>
        <end position="102"/>
    </location>
</feature>
<dbReference type="PANTHER" id="PTHR43840:SF15">
    <property type="entry name" value="MITOCHONDRIAL METAL TRANSPORTER 1-RELATED"/>
    <property type="match status" value="1"/>
</dbReference>
<evidence type="ECO:0000256" key="3">
    <source>
        <dbReference type="ARBA" id="ARBA00022448"/>
    </source>
</evidence>
<dbReference type="STRING" id="563040.Saut_0491"/>
<sequence>MINALKNVDEKKSWLFASTLLNASLAAAKLGWGWFMGSTLVMADGIHSISDVFGALLIFLALFFAAHKSERFPYGLHKLEDMAAFFGGFGILFAGYEIVHSVFFESGIQTPTNILSTVLFILVLITIQFIFYFFELKAAKRLNSPGVKADAINWLGDIGAGFIVVVGLIAHQYHIAYAQEIAVVIIVFMIFEGAYDVLKEATLSLLDAADIELTKKIKSIILSYSDITEIKRIMVRKSGSVYFADIEVNIDETMMKKAHTTIDKIVNQLHNEIEELEAVTIHYEPQHLPYKTIIELLDENKNISEDFKHAVWLKIIKKTDEEVLSEQIIKSPVASDGKAKAFKLVAWMIRNNVDEVVVNKKDIDENILALFETLDITLSTN</sequence>
<feature type="domain" description="Cation efflux protein cytoplasmic" evidence="9">
    <location>
        <begin position="212"/>
        <end position="285"/>
    </location>
</feature>
<evidence type="ECO:0000256" key="6">
    <source>
        <dbReference type="ARBA" id="ARBA00023136"/>
    </source>
</evidence>
<dbReference type="EMBL" id="CP002205">
    <property type="protein sequence ID" value="ADN08540.1"/>
    <property type="molecule type" value="Genomic_DNA"/>
</dbReference>
<dbReference type="Gene3D" id="1.20.1510.10">
    <property type="entry name" value="Cation efflux protein transmembrane domain"/>
    <property type="match status" value="1"/>
</dbReference>
<dbReference type="SUPFAM" id="SSF161111">
    <property type="entry name" value="Cation efflux protein transmembrane domain-like"/>
    <property type="match status" value="1"/>
</dbReference>
<evidence type="ECO:0000313" key="11">
    <source>
        <dbReference type="Proteomes" id="UP000007803"/>
    </source>
</evidence>
<reference evidence="11" key="1">
    <citation type="journal article" date="2010" name="Stand. Genomic Sci.">
        <title>Complete genome sequence of Sulfurimonas autotrophica type strain (OK10).</title>
        <authorList>
            <person name="Sikorski J."/>
            <person name="Munk C."/>
            <person name="Lapidus A."/>
            <person name="Djao O."/>
            <person name="Lucas S."/>
            <person name="Glavina Del Rio T."/>
            <person name="Nolan M."/>
            <person name="Tice H."/>
            <person name="Han C."/>
            <person name="Cheng J."/>
            <person name="Tapia R."/>
            <person name="Goodwin L."/>
            <person name="Pitluck S."/>
            <person name="Liolios K."/>
            <person name="Ivanova N."/>
            <person name="Mavromatis K."/>
            <person name="Mikhailova N."/>
            <person name="Pati A."/>
            <person name="Sims D."/>
            <person name="Meincke L."/>
            <person name="Brettin T."/>
            <person name="Detter J."/>
            <person name="Chen A."/>
            <person name="Palaniappan K."/>
            <person name="Land M."/>
            <person name="Hauser L."/>
            <person name="Chang Y."/>
            <person name="Jeffries C."/>
            <person name="Rohde M."/>
            <person name="Lang E."/>
            <person name="Spring S."/>
            <person name="Goker M."/>
            <person name="Woyke T."/>
            <person name="Bristow J."/>
            <person name="Eisen J."/>
            <person name="Markowitz V."/>
            <person name="Hugenholtz P."/>
            <person name="Kyrpides N."/>
            <person name="Klenk H."/>
        </authorList>
    </citation>
    <scope>NUCLEOTIDE SEQUENCE [LARGE SCALE GENOMIC DNA]</scope>
    <source>
        <strain evidence="11">ATCC BAA-671 / DSM 16294 / JCM 11897 / OK10</strain>
    </source>
</reference>
<dbReference type="Pfam" id="PF01545">
    <property type="entry name" value="Cation_efflux"/>
    <property type="match status" value="1"/>
</dbReference>
<dbReference type="OrthoDB" id="9806522at2"/>
<evidence type="ECO:0000256" key="5">
    <source>
        <dbReference type="ARBA" id="ARBA00022989"/>
    </source>
</evidence>
<dbReference type="InterPro" id="IPR058533">
    <property type="entry name" value="Cation_efflux_TM"/>
</dbReference>
<dbReference type="SUPFAM" id="SSF160240">
    <property type="entry name" value="Cation efflux protein cytoplasmic domain-like"/>
    <property type="match status" value="1"/>
</dbReference>
<dbReference type="GO" id="GO:0016020">
    <property type="term" value="C:membrane"/>
    <property type="evidence" value="ECO:0007669"/>
    <property type="project" value="UniProtKB-SubCell"/>
</dbReference>
<feature type="transmembrane region" description="Helical" evidence="7">
    <location>
        <begin position="181"/>
        <end position="198"/>
    </location>
</feature>
<gene>
    <name evidence="10" type="ordered locus">Saut_0491</name>
</gene>